<dbReference type="Proteomes" id="UP000724584">
    <property type="component" value="Unassembled WGS sequence"/>
</dbReference>
<name>A0ACB7PG19_9PEZI</name>
<accession>A0ACB7PG19</accession>
<dbReference type="EMBL" id="JAGIZQ010000003">
    <property type="protein sequence ID" value="KAH6636293.1"/>
    <property type="molecule type" value="Genomic_DNA"/>
</dbReference>
<gene>
    <name evidence="1" type="ORF">F5144DRAFT_601048</name>
</gene>
<sequence>MPSKQHGRQYDIVVFGATGYTGKYTAQYITTHLPTDLKWAVAGRSQSKLEDVVAECNKLNADRVQPGIEICNLTDSDLAALAKKTFILITTVGPYGKLGEHAFKACAENGTHYLDVTGEVPFVAKMLKKYESTAKESGALMFPQIGIESAPPDLVTWSLASFIRSEFSSPIRDVTVSIHNLKSAPSGGTITTALTIFEYFTLSELRAAYKPYALSPLPRNAGNNNNTNNNDPNNNPNNPHPTPRPKRSLLTTLTGLIHIPPLGLLTTSPAASTDAALVQRTWGLLATTPSRQSQQYGANFSFREYLRPHSWLRGIAIHYGLLALGLVMVTPWLRRAAARWLYKPGEGPDAEVARGDEIEYWGVGVRDGGVGERAVCRAGFRGSAYYLTGILVAEAASTLLEDDVDLPGGVYTAACLGQPYIDRLDRGGFHVETKLLEN</sequence>
<comment type="caution">
    <text evidence="1">The sequence shown here is derived from an EMBL/GenBank/DDBJ whole genome shotgun (WGS) entry which is preliminary data.</text>
</comment>
<reference evidence="1 2" key="1">
    <citation type="journal article" date="2021" name="Nat. Commun.">
        <title>Genetic determinants of endophytism in the Arabidopsis root mycobiome.</title>
        <authorList>
            <person name="Mesny F."/>
            <person name="Miyauchi S."/>
            <person name="Thiergart T."/>
            <person name="Pickel B."/>
            <person name="Atanasova L."/>
            <person name="Karlsson M."/>
            <person name="Huettel B."/>
            <person name="Barry K.W."/>
            <person name="Haridas S."/>
            <person name="Chen C."/>
            <person name="Bauer D."/>
            <person name="Andreopoulos W."/>
            <person name="Pangilinan J."/>
            <person name="LaButti K."/>
            <person name="Riley R."/>
            <person name="Lipzen A."/>
            <person name="Clum A."/>
            <person name="Drula E."/>
            <person name="Henrissat B."/>
            <person name="Kohler A."/>
            <person name="Grigoriev I.V."/>
            <person name="Martin F.M."/>
            <person name="Hacquard S."/>
        </authorList>
    </citation>
    <scope>NUCLEOTIDE SEQUENCE [LARGE SCALE GENOMIC DNA]</scope>
    <source>
        <strain evidence="1 2">MPI-SDFR-AT-0079</strain>
    </source>
</reference>
<evidence type="ECO:0000313" key="2">
    <source>
        <dbReference type="Proteomes" id="UP000724584"/>
    </source>
</evidence>
<evidence type="ECO:0000313" key="1">
    <source>
        <dbReference type="EMBL" id="KAH6636293.1"/>
    </source>
</evidence>
<keyword evidence="2" id="KW-1185">Reference proteome</keyword>
<protein>
    <submittedName>
        <fullName evidence="1">Saccharopine dehydrogenase-domain-containing protein</fullName>
    </submittedName>
</protein>
<organism evidence="1 2">
    <name type="scientific">Chaetomium tenue</name>
    <dbReference type="NCBI Taxonomy" id="1854479"/>
    <lineage>
        <taxon>Eukaryota</taxon>
        <taxon>Fungi</taxon>
        <taxon>Dikarya</taxon>
        <taxon>Ascomycota</taxon>
        <taxon>Pezizomycotina</taxon>
        <taxon>Sordariomycetes</taxon>
        <taxon>Sordariomycetidae</taxon>
        <taxon>Sordariales</taxon>
        <taxon>Chaetomiaceae</taxon>
        <taxon>Chaetomium</taxon>
    </lineage>
</organism>
<proteinExistence type="predicted"/>